<dbReference type="STRING" id="1081102.A0A167NT11"/>
<evidence type="ECO:0000259" key="3">
    <source>
        <dbReference type="Pfam" id="PF02538"/>
    </source>
</evidence>
<dbReference type="PANTHER" id="PTHR11365">
    <property type="entry name" value="5-OXOPROLINASE RELATED"/>
    <property type="match status" value="1"/>
</dbReference>
<sequence length="1293" mass="139229">MGSLHLDGAGSDDRLRVYIDRGGTFCDCIGVVPGKKDVVVKLLSVDPANYEDAPTEGIRRILEIVTGAVLPRNQPLDTAKIASIRMGTTVATNALLERKGAKSALLITRGFGEALKIGHQTRDKLFDLHIKKADVLYEKSVEVDERVTIHHPQAEDGHIGTTVRGLSGDIVRILEPLDEKSVETSLQELYAEGYRSIAVCLAHSYTFPDHELRINKMARAIGFQHVSLSSQLTPMVKMVPRGMSATADAYLTPVMKEYVENFRQGFSGRFSDDSNQTKCQFMQSDGGLVDFRLLSGLRSILSGPAGGLVGFAKTSYDAEDGKPVIGFDMGGTSTDVSRYAGKYDHVFETTTAGITIQSPQLDIKTVAAGGGSILFWKNGLFVVGPESAGAHPGPACYRKGGPLTVTDANLFLGRLLPEFFPKIFGPSANLPLDSEVVTDKFQALTAQINQETGNHLTPEEVAVGFLNVANEAMCRPIRSLTEGKGYDAENHRLAAFGGAGGQHASSIARILNIHEVLLHQYSSILSAYGMALADVVHECQEPSSEVVSPESMPTLRKKLQALQGEVARHLRSQGFTDRHLQFERYLNLRYKGTTTSLMIAEPADGDFAAAFCRRHVAEFSFHVPGRPILVDDVRVRGIARDPFVVEDVTIAKALSAAEQTRAQVYAAAAHTTASVYFEGLGRLPTAVYRLEDLELNNSVQGPVIILDSTQTILIAPGDRAIKLDRKIVIRVGGSKTRVVRPDIIDPVHLSIFGHRFMSIAEQMGLTLQKTAISLNIKERLDFSCAVFGPDGDLVANAPHVPVHLGSMQHAVKYQHNLHAGKLKPGDVLLTNSPTAGGTHLPDLTVVSPVFDKDGKTIIFYTAARGHHRDIGGLDGISGNPRCTYLEQEGAVIDSFKLVSQGIFDEEGVRRIFVEEPAKYPDCTGSNSIDENLSDLKAQVAANQRGVNLINELFAEYGAATVQKYMAAIQANAENAVRVHLKKIARARARAQTTGPQPQPLAAVDMLDDGTQIHLAVTIDGDTGDATFDFTGTTYQTYGNYNAPPSLTRSAILYVLRCLIDEDIPLNQGCLNPVRIVVPEGTLLSPLRGAAVFAGNSTTSSRITDVLLKAFEACAASQGTLNGIQMYGGEKPRTTADGRFGGYAFIYGETICGGSGAGPTWDGVSAIHTNMTNTRATDLEVLEKRIPVLVRKFGIRHGSGGKGLHSGGDGAVRVHEARCAMTFTLNTDRRVNRPYGMAGGEPGQAGLNLARLNHPSGQQRFVNVGAKGIVHLACGEQLHIITPGGGGWGKPEEA</sequence>
<dbReference type="GO" id="GO:0017168">
    <property type="term" value="F:5-oxoprolinase (ATP-hydrolyzing) activity"/>
    <property type="evidence" value="ECO:0007669"/>
    <property type="project" value="TreeGrafter"/>
</dbReference>
<dbReference type="Pfam" id="PF02538">
    <property type="entry name" value="Hydantoinase_B"/>
    <property type="match status" value="1"/>
</dbReference>
<dbReference type="GO" id="GO:0005829">
    <property type="term" value="C:cytosol"/>
    <property type="evidence" value="ECO:0007669"/>
    <property type="project" value="TreeGrafter"/>
</dbReference>
<protein>
    <submittedName>
        <fullName evidence="5">Hydantoinase B/oxoprolinase</fullName>
    </submittedName>
</protein>
<reference evidence="5 6" key="1">
    <citation type="journal article" date="2016" name="Genome Biol. Evol.">
        <title>Divergent and convergent evolution of fungal pathogenicity.</title>
        <authorList>
            <person name="Shang Y."/>
            <person name="Xiao G."/>
            <person name="Zheng P."/>
            <person name="Cen K."/>
            <person name="Zhan S."/>
            <person name="Wang C."/>
        </authorList>
    </citation>
    <scope>NUCLEOTIDE SEQUENCE [LARGE SCALE GENOMIC DNA]</scope>
    <source>
        <strain evidence="5 6">RCEF 264</strain>
    </source>
</reference>
<evidence type="ECO:0000313" key="5">
    <source>
        <dbReference type="EMBL" id="OAA55884.1"/>
    </source>
</evidence>
<dbReference type="Proteomes" id="UP000076874">
    <property type="component" value="Unassembled WGS sequence"/>
</dbReference>
<accession>A0A167NT11</accession>
<comment type="similarity">
    <text evidence="1">Belongs to the oxoprolinase family.</text>
</comment>
<dbReference type="InterPro" id="IPR002821">
    <property type="entry name" value="Hydantoinase_A"/>
</dbReference>
<proteinExistence type="inferred from homology"/>
<dbReference type="EMBL" id="AZHD01000018">
    <property type="protein sequence ID" value="OAA55884.1"/>
    <property type="molecule type" value="Genomic_DNA"/>
</dbReference>
<comment type="caution">
    <text evidence="5">The sequence shown here is derived from an EMBL/GenBank/DDBJ whole genome shotgun (WGS) entry which is preliminary data.</text>
</comment>
<dbReference type="InterPro" id="IPR008040">
    <property type="entry name" value="Hydant_A_N"/>
</dbReference>
<evidence type="ECO:0000256" key="1">
    <source>
        <dbReference type="ARBA" id="ARBA00010403"/>
    </source>
</evidence>
<feature type="domain" description="Hydantoinase A/oxoprolinase" evidence="2">
    <location>
        <begin position="241"/>
        <end position="538"/>
    </location>
</feature>
<name>A0A167NT11_9HYPO</name>
<gene>
    <name evidence="5" type="ORF">SPI_08091</name>
</gene>
<dbReference type="GO" id="GO:0006749">
    <property type="term" value="P:glutathione metabolic process"/>
    <property type="evidence" value="ECO:0007669"/>
    <property type="project" value="TreeGrafter"/>
</dbReference>
<feature type="domain" description="Hydantoinase/oxoprolinase N-terminal" evidence="4">
    <location>
        <begin position="16"/>
        <end position="221"/>
    </location>
</feature>
<evidence type="ECO:0000259" key="4">
    <source>
        <dbReference type="Pfam" id="PF05378"/>
    </source>
</evidence>
<keyword evidence="6" id="KW-1185">Reference proteome</keyword>
<dbReference type="OrthoDB" id="3643at2759"/>
<dbReference type="InterPro" id="IPR045079">
    <property type="entry name" value="Oxoprolinase-like"/>
</dbReference>
<dbReference type="Pfam" id="PF01968">
    <property type="entry name" value="Hydantoinase_A"/>
    <property type="match status" value="1"/>
</dbReference>
<organism evidence="5 6">
    <name type="scientific">Niveomyces insectorum RCEF 264</name>
    <dbReference type="NCBI Taxonomy" id="1081102"/>
    <lineage>
        <taxon>Eukaryota</taxon>
        <taxon>Fungi</taxon>
        <taxon>Dikarya</taxon>
        <taxon>Ascomycota</taxon>
        <taxon>Pezizomycotina</taxon>
        <taxon>Sordariomycetes</taxon>
        <taxon>Hypocreomycetidae</taxon>
        <taxon>Hypocreales</taxon>
        <taxon>Cordycipitaceae</taxon>
        <taxon>Niveomyces</taxon>
    </lineage>
</organism>
<evidence type="ECO:0000313" key="6">
    <source>
        <dbReference type="Proteomes" id="UP000076874"/>
    </source>
</evidence>
<feature type="domain" description="Hydantoinase B/oxoprolinase" evidence="3">
    <location>
        <begin position="745"/>
        <end position="1290"/>
    </location>
</feature>
<dbReference type="PANTHER" id="PTHR11365:SF26">
    <property type="entry name" value="5-OXOPROLINASE"/>
    <property type="match status" value="1"/>
</dbReference>
<dbReference type="Pfam" id="PF05378">
    <property type="entry name" value="Hydant_A_N"/>
    <property type="match status" value="1"/>
</dbReference>
<evidence type="ECO:0000259" key="2">
    <source>
        <dbReference type="Pfam" id="PF01968"/>
    </source>
</evidence>
<dbReference type="InterPro" id="IPR003692">
    <property type="entry name" value="Hydantoinase_B"/>
</dbReference>